<comment type="caution">
    <text evidence="2">The sequence shown here is derived from an EMBL/GenBank/DDBJ whole genome shotgun (WGS) entry which is preliminary data.</text>
</comment>
<gene>
    <name evidence="2" type="ORF">NG800_008170</name>
</gene>
<feature type="domain" description="AAA+ ATPase" evidence="1">
    <location>
        <begin position="201"/>
        <end position="337"/>
    </location>
</feature>
<protein>
    <submittedName>
        <fullName evidence="2">NACHT domain-containing protein</fullName>
    </submittedName>
</protein>
<dbReference type="InterPro" id="IPR007111">
    <property type="entry name" value="NACHT_NTPase"/>
</dbReference>
<dbReference type="SUPFAM" id="SSF52540">
    <property type="entry name" value="P-loop containing nucleoside triphosphate hydrolases"/>
    <property type="match status" value="1"/>
</dbReference>
<name>A0ABU4JH39_9FLAO</name>
<dbReference type="Proteomes" id="UP001204439">
    <property type="component" value="Unassembled WGS sequence"/>
</dbReference>
<dbReference type="InterPro" id="IPR027417">
    <property type="entry name" value="P-loop_NTPase"/>
</dbReference>
<sequence length="970" mass="113501">MTKNIEITTDMNEFLLLIETLLFKIGYTEIKSTISNKFEFGIISYSEKSLLGSTNHKMFITFSELNGKLHILHEAIKENILENENLYIVTLSNKISEYFKSWIKSEFPSSNAQFWNQQDLIPLLDRYYIEYWDDKDLVIKFFEDKYKLNPDRLDDITKFLNLDKKYKKYLDIFIEPKVFIDRDNDGRKSRVKISINKILETKVNYIISGDAGTGKSTFIKEIGLKILENNKGTSKKTIPIFIKSTNISDNDFSLIKTIKSQIEENSLDFDKIKQNYNLFILIDSIDEFEIKIRETLINELNSINELDIRYIIGTRNSQNLLKNIVLEDCETANLSNFDLNQIRQYLSNFFKHDLAKSQQLWQNLKENNILEKIPTTPLTLSLISILYEENGFEIPATLTDIYDNFNTLLLGRLTVKNNLDFLTITVKEKILSLYALSIIKKPNRERLKKEAFTTFSQEYFSTQGTAVDIEQIPDLIINLTDGTGVLYIDENDYVNFTHDHFMEYYASREMFLSEDRIEYENEIIEKFIEYNWQNVAIFYTGRTKDMKTFLNKLLKRIDKYQSIHEYLLCVSGLGYVLQSLWLTNSINRKEGILKALDLILKADTEIKSLSLKNNNFFNGINENLIALLNLSWFYNNFNSISLKDPLDLAFDEIHKAVREMKDTVFTKNQVSEIYKLFCIATVLQHGRNGNNSKMEILFEEEKILTNPLFVFLFDNALNHFEIHNKESLKTEYKIDSKVKRYTQGIKYYLENDTTKTSFTDNEQLTIIKNVHLITEGKSDAIIIRQAFNILTENIEPYWSIQSVEEKLGTKSGGAHELSKYITFIANKIQTDYDKANVVIAVFDNDSKGFQEFNGLSKEFLFLNPCAKKHEEYDIYAILLPIPNEDGYLGYEQDKQNLKYFAIEHYFPVEFLKENNMVNELPIPNVYEIKEQKIDFANKINNLGNIELFKNFRYLFDEIDSINGKSINYIC</sequence>
<dbReference type="SMART" id="SM00382">
    <property type="entry name" value="AAA"/>
    <property type="match status" value="1"/>
</dbReference>
<keyword evidence="3" id="KW-1185">Reference proteome</keyword>
<dbReference type="PANTHER" id="PTHR46312">
    <property type="entry name" value="NACHT DOMAIN-CONTAINING PROTEIN"/>
    <property type="match status" value="1"/>
</dbReference>
<proteinExistence type="predicted"/>
<dbReference type="EMBL" id="JAMXLT020000012">
    <property type="protein sequence ID" value="MDW8548883.1"/>
    <property type="molecule type" value="Genomic_DNA"/>
</dbReference>
<dbReference type="RefSeq" id="WP_063968666.1">
    <property type="nucleotide sequence ID" value="NZ_JAMXLT020000012.1"/>
</dbReference>
<reference evidence="2 3" key="1">
    <citation type="submission" date="2023-11" db="EMBL/GenBank/DDBJ databases">
        <title>First isolation, identification, and characterization of non-pathogenic Epilithonimonas ginsengisoli isolated from diseased farmed rainbow trout (Oncorhynchus mykiss) in Chile.</title>
        <authorList>
            <person name="Miranda C.D."/>
            <person name="Irgang R."/>
            <person name="Concha C."/>
            <person name="Rojas R."/>
            <person name="Avendano R."/>
        </authorList>
    </citation>
    <scope>NUCLEOTIDE SEQUENCE [LARGE SCALE GENOMIC DNA]</scope>
    <source>
        <strain evidence="2 3">FP99</strain>
    </source>
</reference>
<dbReference type="InterPro" id="IPR003593">
    <property type="entry name" value="AAA+_ATPase"/>
</dbReference>
<evidence type="ECO:0000313" key="2">
    <source>
        <dbReference type="EMBL" id="MDW8548883.1"/>
    </source>
</evidence>
<organism evidence="2 3">
    <name type="scientific">Epilithonimonas ginsengisoli</name>
    <dbReference type="NCBI Taxonomy" id="1245592"/>
    <lineage>
        <taxon>Bacteria</taxon>
        <taxon>Pseudomonadati</taxon>
        <taxon>Bacteroidota</taxon>
        <taxon>Flavobacteriia</taxon>
        <taxon>Flavobacteriales</taxon>
        <taxon>Weeksellaceae</taxon>
        <taxon>Chryseobacterium group</taxon>
        <taxon>Epilithonimonas</taxon>
    </lineage>
</organism>
<dbReference type="PANTHER" id="PTHR46312:SF2">
    <property type="entry name" value="NUCLEOTIDE-BINDING OLIGOMERIZATION DOMAIN-CONTAINING PROTEIN 2-LIKE"/>
    <property type="match status" value="1"/>
</dbReference>
<evidence type="ECO:0000259" key="1">
    <source>
        <dbReference type="SMART" id="SM00382"/>
    </source>
</evidence>
<dbReference type="Pfam" id="PF05729">
    <property type="entry name" value="NACHT"/>
    <property type="match status" value="1"/>
</dbReference>
<evidence type="ECO:0000313" key="3">
    <source>
        <dbReference type="Proteomes" id="UP001204439"/>
    </source>
</evidence>
<dbReference type="Gene3D" id="3.40.50.300">
    <property type="entry name" value="P-loop containing nucleotide triphosphate hydrolases"/>
    <property type="match status" value="1"/>
</dbReference>
<accession>A0ABU4JH39</accession>